<protein>
    <submittedName>
        <fullName evidence="1">Uncharacterized protein</fullName>
    </submittedName>
</protein>
<reference evidence="1" key="1">
    <citation type="submission" date="2021-02" db="EMBL/GenBank/DDBJ databases">
        <authorList>
            <person name="Vanwijnsberghe S."/>
        </authorList>
    </citation>
    <scope>NUCLEOTIDE SEQUENCE</scope>
    <source>
        <strain evidence="1">R-70211</strain>
    </source>
</reference>
<dbReference type="RefSeq" id="WP_201138572.1">
    <property type="nucleotide sequence ID" value="NZ_CAJNAS010000029.1"/>
</dbReference>
<keyword evidence="2" id="KW-1185">Reference proteome</keyword>
<dbReference type="Proteomes" id="UP000675121">
    <property type="component" value="Unassembled WGS sequence"/>
</dbReference>
<gene>
    <name evidence="1" type="ORF">R70211_06777</name>
</gene>
<proteinExistence type="predicted"/>
<accession>A0A9N8N688</accession>
<sequence>MSIVAAAGYTQYADALVTPLFGDRLIARAYCEFVCGDITNTDYNGDLTKHGDQITYFIEPEVEVRDYQKNQRLTPQELESETVTMVIDRAKYYNVKLDRIDEKQIAFIDKWVDAFLERASYNVKLQIDPDVLMRMALQAAPFNKGMNAGKQSHSQQLGEYGNPIPVTAANVIEILTRLRIVLREACRWQDGQMFIVLPEAAESALMGSDLKAAYLTGMSQSPILNGKFPLQVMGFTLYFSNNVPCVLDTATNTNAYWIVAGNKKATGFAQQLEEHEIVSMEDSFGKYYRGLWVYGHKPFLRDALAVLYARF</sequence>
<dbReference type="EMBL" id="CAJNAS010000029">
    <property type="protein sequence ID" value="CAE6958716.1"/>
    <property type="molecule type" value="Genomic_DNA"/>
</dbReference>
<dbReference type="AlphaFoldDB" id="A0A9N8N688"/>
<organism evidence="1 2">
    <name type="scientific">Paraburkholderia domus</name>
    <dbReference type="NCBI Taxonomy" id="2793075"/>
    <lineage>
        <taxon>Bacteria</taxon>
        <taxon>Pseudomonadati</taxon>
        <taxon>Pseudomonadota</taxon>
        <taxon>Betaproteobacteria</taxon>
        <taxon>Burkholderiales</taxon>
        <taxon>Burkholderiaceae</taxon>
        <taxon>Paraburkholderia</taxon>
    </lineage>
</organism>
<comment type="caution">
    <text evidence="1">The sequence shown here is derived from an EMBL/GenBank/DDBJ whole genome shotgun (WGS) entry which is preliminary data.</text>
</comment>
<name>A0A9N8N688_9BURK</name>
<evidence type="ECO:0000313" key="1">
    <source>
        <dbReference type="EMBL" id="CAE6958716.1"/>
    </source>
</evidence>
<evidence type="ECO:0000313" key="2">
    <source>
        <dbReference type="Proteomes" id="UP000675121"/>
    </source>
</evidence>